<organism evidence="3 4">
    <name type="scientific">Chaetomium strumarium</name>
    <dbReference type="NCBI Taxonomy" id="1170767"/>
    <lineage>
        <taxon>Eukaryota</taxon>
        <taxon>Fungi</taxon>
        <taxon>Dikarya</taxon>
        <taxon>Ascomycota</taxon>
        <taxon>Pezizomycotina</taxon>
        <taxon>Sordariomycetes</taxon>
        <taxon>Sordariomycetidae</taxon>
        <taxon>Sordariales</taxon>
        <taxon>Chaetomiaceae</taxon>
        <taxon>Chaetomium</taxon>
    </lineage>
</organism>
<feature type="signal peptide" evidence="2">
    <location>
        <begin position="1"/>
        <end position="23"/>
    </location>
</feature>
<sequence>MLHQQTFYVITSSVFVTLPLAQAKILSCADVECPITEGTTAATCTVADRTYNVVGVVSLDTTTKGLEGFSWVKGVGAENVNDTVRNFNQSFYLGTPSGFDFGSTGACALLFTPVSDLVRSNEDGTDGTCQDLLTDSCIGRANLIVSATALSGNGSPEPISGQQNSTSDCWPVLPKSDDLRLIDSVTAIGDYNASSVMENVLFSLTPILTVFFPGNGSSNLVSQSEAYLTCVRPIDLTTASNATHNDGRENVATRHLGGSVLAFWVGLVMVCFGLFV</sequence>
<dbReference type="AlphaFoldDB" id="A0AAJ0LZT4"/>
<keyword evidence="1" id="KW-0812">Transmembrane</keyword>
<keyword evidence="1" id="KW-1133">Transmembrane helix</keyword>
<evidence type="ECO:0000313" key="3">
    <source>
        <dbReference type="EMBL" id="KAK3303633.1"/>
    </source>
</evidence>
<dbReference type="Proteomes" id="UP001273166">
    <property type="component" value="Unassembled WGS sequence"/>
</dbReference>
<keyword evidence="1" id="KW-0472">Membrane</keyword>
<evidence type="ECO:0000256" key="2">
    <source>
        <dbReference type="SAM" id="SignalP"/>
    </source>
</evidence>
<accession>A0AAJ0LZT4</accession>
<protein>
    <submittedName>
        <fullName evidence="3">Uncharacterized protein</fullName>
    </submittedName>
</protein>
<name>A0AAJ0LZT4_9PEZI</name>
<dbReference type="RefSeq" id="XP_062719413.1">
    <property type="nucleotide sequence ID" value="XM_062865889.1"/>
</dbReference>
<evidence type="ECO:0000256" key="1">
    <source>
        <dbReference type="SAM" id="Phobius"/>
    </source>
</evidence>
<keyword evidence="2" id="KW-0732">Signal</keyword>
<dbReference type="GeneID" id="87884718"/>
<reference evidence="3" key="2">
    <citation type="submission" date="2023-06" db="EMBL/GenBank/DDBJ databases">
        <authorList>
            <consortium name="Lawrence Berkeley National Laboratory"/>
            <person name="Mondo S.J."/>
            <person name="Hensen N."/>
            <person name="Bonometti L."/>
            <person name="Westerberg I."/>
            <person name="Brannstrom I.O."/>
            <person name="Guillou S."/>
            <person name="Cros-Aarteil S."/>
            <person name="Calhoun S."/>
            <person name="Haridas S."/>
            <person name="Kuo A."/>
            <person name="Pangilinan J."/>
            <person name="Riley R."/>
            <person name="Labutti K."/>
            <person name="Andreopoulos B."/>
            <person name="Lipzen A."/>
            <person name="Chen C."/>
            <person name="Yanf M."/>
            <person name="Daum C."/>
            <person name="Ng V."/>
            <person name="Clum A."/>
            <person name="Steindorff A."/>
            <person name="Ohm R."/>
            <person name="Martin F."/>
            <person name="Silar P."/>
            <person name="Natvig D."/>
            <person name="Lalanne C."/>
            <person name="Gautier V."/>
            <person name="Ament-Velasquez S.L."/>
            <person name="Kruys A."/>
            <person name="Hutchinson M.I."/>
            <person name="Powell A.J."/>
            <person name="Barry K."/>
            <person name="Miller A.N."/>
            <person name="Grigoriev I.V."/>
            <person name="Debuchy R."/>
            <person name="Gladieux P."/>
            <person name="Thoren M.H."/>
            <person name="Johannesson H."/>
        </authorList>
    </citation>
    <scope>NUCLEOTIDE SEQUENCE</scope>
    <source>
        <strain evidence="3">CBS 333.67</strain>
    </source>
</reference>
<comment type="caution">
    <text evidence="3">The sequence shown here is derived from an EMBL/GenBank/DDBJ whole genome shotgun (WGS) entry which is preliminary data.</text>
</comment>
<feature type="chain" id="PRO_5042477815" evidence="2">
    <location>
        <begin position="24"/>
        <end position="276"/>
    </location>
</feature>
<feature type="transmembrane region" description="Helical" evidence="1">
    <location>
        <begin position="256"/>
        <end position="275"/>
    </location>
</feature>
<evidence type="ECO:0000313" key="4">
    <source>
        <dbReference type="Proteomes" id="UP001273166"/>
    </source>
</evidence>
<dbReference type="EMBL" id="JAUDZG010000006">
    <property type="protein sequence ID" value="KAK3303633.1"/>
    <property type="molecule type" value="Genomic_DNA"/>
</dbReference>
<keyword evidence="4" id="KW-1185">Reference proteome</keyword>
<reference evidence="3" key="1">
    <citation type="journal article" date="2023" name="Mol. Phylogenet. Evol.">
        <title>Genome-scale phylogeny and comparative genomics of the fungal order Sordariales.</title>
        <authorList>
            <person name="Hensen N."/>
            <person name="Bonometti L."/>
            <person name="Westerberg I."/>
            <person name="Brannstrom I.O."/>
            <person name="Guillou S."/>
            <person name="Cros-Aarteil S."/>
            <person name="Calhoun S."/>
            <person name="Haridas S."/>
            <person name="Kuo A."/>
            <person name="Mondo S."/>
            <person name="Pangilinan J."/>
            <person name="Riley R."/>
            <person name="LaButti K."/>
            <person name="Andreopoulos B."/>
            <person name="Lipzen A."/>
            <person name="Chen C."/>
            <person name="Yan M."/>
            <person name="Daum C."/>
            <person name="Ng V."/>
            <person name="Clum A."/>
            <person name="Steindorff A."/>
            <person name="Ohm R.A."/>
            <person name="Martin F."/>
            <person name="Silar P."/>
            <person name="Natvig D.O."/>
            <person name="Lalanne C."/>
            <person name="Gautier V."/>
            <person name="Ament-Velasquez S.L."/>
            <person name="Kruys A."/>
            <person name="Hutchinson M.I."/>
            <person name="Powell A.J."/>
            <person name="Barry K."/>
            <person name="Miller A.N."/>
            <person name="Grigoriev I.V."/>
            <person name="Debuchy R."/>
            <person name="Gladieux P."/>
            <person name="Hiltunen Thoren M."/>
            <person name="Johannesson H."/>
        </authorList>
    </citation>
    <scope>NUCLEOTIDE SEQUENCE</scope>
    <source>
        <strain evidence="3">CBS 333.67</strain>
    </source>
</reference>
<gene>
    <name evidence="3" type="ORF">B0T15DRAFT_439329</name>
</gene>
<proteinExistence type="predicted"/>